<keyword evidence="4" id="KW-0186">Copper</keyword>
<evidence type="ECO:0000259" key="6">
    <source>
        <dbReference type="Pfam" id="PF00394"/>
    </source>
</evidence>
<dbReference type="InterPro" id="IPR033138">
    <property type="entry name" value="Cu_oxidase_CS"/>
</dbReference>
<evidence type="ECO:0000313" key="10">
    <source>
        <dbReference type="Proteomes" id="UP001497497"/>
    </source>
</evidence>
<dbReference type="InterPro" id="IPR001117">
    <property type="entry name" value="Cu-oxidase_2nd"/>
</dbReference>
<dbReference type="EMBL" id="CAXITT010000995">
    <property type="protein sequence ID" value="CAL1547518.1"/>
    <property type="molecule type" value="Genomic_DNA"/>
</dbReference>
<dbReference type="GO" id="GO:0005886">
    <property type="term" value="C:plasma membrane"/>
    <property type="evidence" value="ECO:0007669"/>
    <property type="project" value="TreeGrafter"/>
</dbReference>
<feature type="chain" id="PRO_5043315244" description="Laccase" evidence="5">
    <location>
        <begin position="25"/>
        <end position="673"/>
    </location>
</feature>
<dbReference type="CDD" id="cd13884">
    <property type="entry name" value="CuRO_2_tcLCC_insect_like"/>
    <property type="match status" value="1"/>
</dbReference>
<evidence type="ECO:0000256" key="3">
    <source>
        <dbReference type="ARBA" id="ARBA00023002"/>
    </source>
</evidence>
<organism evidence="9 10">
    <name type="scientific">Lymnaea stagnalis</name>
    <name type="common">Great pond snail</name>
    <name type="synonym">Helix stagnalis</name>
    <dbReference type="NCBI Taxonomy" id="6523"/>
    <lineage>
        <taxon>Eukaryota</taxon>
        <taxon>Metazoa</taxon>
        <taxon>Spiralia</taxon>
        <taxon>Lophotrochozoa</taxon>
        <taxon>Mollusca</taxon>
        <taxon>Gastropoda</taxon>
        <taxon>Heterobranchia</taxon>
        <taxon>Euthyneura</taxon>
        <taxon>Panpulmonata</taxon>
        <taxon>Hygrophila</taxon>
        <taxon>Lymnaeoidea</taxon>
        <taxon>Lymnaeidae</taxon>
        <taxon>Lymnaea</taxon>
    </lineage>
</organism>
<feature type="domain" description="Plastocyanin-like" evidence="7">
    <location>
        <begin position="488"/>
        <end position="639"/>
    </location>
</feature>
<keyword evidence="5" id="KW-0732">Signal</keyword>
<gene>
    <name evidence="9" type="ORF">GSLYS_00020835001</name>
</gene>
<dbReference type="CDD" id="cd13858">
    <property type="entry name" value="CuRO_1_tcLCC2_insect_like"/>
    <property type="match status" value="1"/>
</dbReference>
<dbReference type="InterPro" id="IPR045087">
    <property type="entry name" value="Cu-oxidase_fam"/>
</dbReference>
<dbReference type="Pfam" id="PF07732">
    <property type="entry name" value="Cu-oxidase_3"/>
    <property type="match status" value="1"/>
</dbReference>
<feature type="domain" description="Plastocyanin-like" evidence="6">
    <location>
        <begin position="216"/>
        <end position="382"/>
    </location>
</feature>
<dbReference type="Pfam" id="PF00394">
    <property type="entry name" value="Cu-oxidase"/>
    <property type="match status" value="1"/>
</dbReference>
<dbReference type="PROSITE" id="PS00080">
    <property type="entry name" value="MULTICOPPER_OXIDASE2"/>
    <property type="match status" value="1"/>
</dbReference>
<dbReference type="AlphaFoldDB" id="A0AAV2ILJ4"/>
<evidence type="ECO:0000256" key="1">
    <source>
        <dbReference type="ARBA" id="ARBA00010609"/>
    </source>
</evidence>
<dbReference type="Proteomes" id="UP001497497">
    <property type="component" value="Unassembled WGS sequence"/>
</dbReference>
<dbReference type="CDD" id="cd13905">
    <property type="entry name" value="CuRO_3_tcLLC2_insect_like"/>
    <property type="match status" value="1"/>
</dbReference>
<sequence>MAMFVARLLPLAAQLIWIISGASAHLTESWCKEAETDCHFVLVVDYGLTMMFNRDLVKADNGRLYKYDVNVSHDASQIPMSEVVTADGFYEPRLVMTFNGTIPGPALHVWRGQKVHLRVINKMMHETTSVHFHGVRQCGTPYSDGVPFITQCPILPGQSFEQRFVVDQTGSYFYHSHSGPQMTNGLYGPLVIHPRATSDTKRDESPGPEVDVADEFILMFQDWNHEWDSNLVTMKMRWGIYSRGQKYQNTQTHAGVRYSGYVFHSGLINGRGRFYDDGGHHNEAPLSIFTVEQGKRYKLRLFNPSDIYPFRVSVDGHPFLVVSSDGEDLEPVIVESIIVHPGERFDVIINCNQTRENYWIRGQTLEVGHTHIAEAVLRYIGASENSEPKSTRRRCSDLDPCLVLNCPFLYYPATAHTKCINFDQLRAPRVNTLKQPSSSNNLVEYFLNFAFPGHTETPGSVNGRAFVFPPAPFLSQPQDAHVQCSRDQCGDEKICHCPHIISYSRDDLVQLVLVNMGAGRGWDHPIHIHGHSFQVVKIGYPTYDESSGKFIKENQDINCGQGEHGTESFCNNARWADQTWKSGNIPGLELTRAPAKDTIVVPSGGYVVVRFKADNPGAWLIHCHLELHMTDGMIAMLNESFPLWPQPPTNFPKCNSFHYETDYIEQLQKNGPR</sequence>
<comment type="similarity">
    <text evidence="1">Belongs to the multicopper oxidase family.</text>
</comment>
<dbReference type="PROSITE" id="PS00079">
    <property type="entry name" value="MULTICOPPER_OXIDASE1"/>
    <property type="match status" value="2"/>
</dbReference>
<evidence type="ECO:0000259" key="8">
    <source>
        <dbReference type="Pfam" id="PF07732"/>
    </source>
</evidence>
<dbReference type="InterPro" id="IPR011706">
    <property type="entry name" value="Cu-oxidase_C"/>
</dbReference>
<dbReference type="PANTHER" id="PTHR11709:SF394">
    <property type="entry name" value="FI03373P-RELATED"/>
    <property type="match status" value="1"/>
</dbReference>
<comment type="caution">
    <text evidence="9">The sequence shown here is derived from an EMBL/GenBank/DDBJ whole genome shotgun (WGS) entry which is preliminary data.</text>
</comment>
<dbReference type="SUPFAM" id="SSF49503">
    <property type="entry name" value="Cupredoxins"/>
    <property type="match status" value="3"/>
</dbReference>
<dbReference type="InterPro" id="IPR011707">
    <property type="entry name" value="Cu-oxidase-like_N"/>
</dbReference>
<dbReference type="GO" id="GO:0005507">
    <property type="term" value="F:copper ion binding"/>
    <property type="evidence" value="ECO:0007669"/>
    <property type="project" value="InterPro"/>
</dbReference>
<evidence type="ECO:0000313" key="9">
    <source>
        <dbReference type="EMBL" id="CAL1547518.1"/>
    </source>
</evidence>
<dbReference type="PANTHER" id="PTHR11709">
    <property type="entry name" value="MULTI-COPPER OXIDASE"/>
    <property type="match status" value="1"/>
</dbReference>
<dbReference type="InterPro" id="IPR008972">
    <property type="entry name" value="Cupredoxin"/>
</dbReference>
<dbReference type="GO" id="GO:0016491">
    <property type="term" value="F:oxidoreductase activity"/>
    <property type="evidence" value="ECO:0007669"/>
    <property type="project" value="UniProtKB-KW"/>
</dbReference>
<reference evidence="9 10" key="1">
    <citation type="submission" date="2024-04" db="EMBL/GenBank/DDBJ databases">
        <authorList>
            <consortium name="Genoscope - CEA"/>
            <person name="William W."/>
        </authorList>
    </citation>
    <scope>NUCLEOTIDE SEQUENCE [LARGE SCALE GENOMIC DNA]</scope>
</reference>
<dbReference type="Pfam" id="PF07731">
    <property type="entry name" value="Cu-oxidase_2"/>
    <property type="match status" value="1"/>
</dbReference>
<keyword evidence="10" id="KW-1185">Reference proteome</keyword>
<dbReference type="Gene3D" id="2.60.40.420">
    <property type="entry name" value="Cupredoxins - blue copper proteins"/>
    <property type="match status" value="3"/>
</dbReference>
<keyword evidence="3" id="KW-0560">Oxidoreductase</keyword>
<evidence type="ECO:0000256" key="2">
    <source>
        <dbReference type="ARBA" id="ARBA00022723"/>
    </source>
</evidence>
<proteinExistence type="inferred from homology"/>
<evidence type="ECO:0000259" key="7">
    <source>
        <dbReference type="Pfam" id="PF07731"/>
    </source>
</evidence>
<feature type="domain" description="Plastocyanin-like" evidence="8">
    <location>
        <begin position="92"/>
        <end position="196"/>
    </location>
</feature>
<feature type="signal peptide" evidence="5">
    <location>
        <begin position="1"/>
        <end position="24"/>
    </location>
</feature>
<keyword evidence="2" id="KW-0479">Metal-binding</keyword>
<protein>
    <recommendedName>
        <fullName evidence="11">Laccase</fullName>
    </recommendedName>
</protein>
<evidence type="ECO:0008006" key="11">
    <source>
        <dbReference type="Google" id="ProtNLM"/>
    </source>
</evidence>
<evidence type="ECO:0000256" key="4">
    <source>
        <dbReference type="ARBA" id="ARBA00023008"/>
    </source>
</evidence>
<dbReference type="FunFam" id="2.60.40.420:FF:000045">
    <property type="entry name" value="Laccase 2"/>
    <property type="match status" value="1"/>
</dbReference>
<dbReference type="GO" id="GO:0006826">
    <property type="term" value="P:iron ion transport"/>
    <property type="evidence" value="ECO:0007669"/>
    <property type="project" value="TreeGrafter"/>
</dbReference>
<evidence type="ECO:0000256" key="5">
    <source>
        <dbReference type="SAM" id="SignalP"/>
    </source>
</evidence>
<accession>A0AAV2ILJ4</accession>
<dbReference type="InterPro" id="IPR002355">
    <property type="entry name" value="Cu_oxidase_Cu_BS"/>
</dbReference>
<name>A0AAV2ILJ4_LYMST</name>